<evidence type="ECO:0000313" key="4">
    <source>
        <dbReference type="EMBL" id="DBA06964.1"/>
    </source>
</evidence>
<feature type="domain" description="30K viral movement protein C-terminal" evidence="2">
    <location>
        <begin position="336"/>
        <end position="437"/>
    </location>
</feature>
<evidence type="ECO:0000259" key="2">
    <source>
        <dbReference type="Pfam" id="PF11330"/>
    </source>
</evidence>
<name>A0A9N6YK47_9VIRU</name>
<evidence type="ECO:0000259" key="3">
    <source>
        <dbReference type="Pfam" id="PF17644"/>
    </source>
</evidence>
<dbReference type="EMBL" id="BK062738">
    <property type="protein sequence ID" value="DBA06964.1"/>
    <property type="molecule type" value="Genomic_RNA"/>
</dbReference>
<reference evidence="4" key="1">
    <citation type="journal article" date="2023" name="bioRxiv">
        <title>Expanding the repertoire of the plant infecting ophioviruses.</title>
        <authorList>
            <person name="Debat H."/>
            <person name="Garcia M.L."/>
            <person name="Bejerman N."/>
        </authorList>
    </citation>
    <scope>NUCLEOTIDE SEQUENCE</scope>
</reference>
<feature type="region of interest" description="Disordered" evidence="1">
    <location>
        <begin position="1"/>
        <end position="35"/>
    </location>
</feature>
<dbReference type="InterPro" id="IPR041344">
    <property type="entry name" value="30K_MP_core"/>
</dbReference>
<dbReference type="InterPro" id="IPR021479">
    <property type="entry name" value="30K_MP_C"/>
</dbReference>
<sequence length="453" mass="51454">MVSVSANNRSLRRMNSTSSTSLTQHPRISISKTRTNDAKDEAIIIVGSSSDEDLSPEIQCMAGEFAKITQDRIDSAFSPIEINLKGKTGEASLTVNSLSNIWRGIKKAVYREDKPYMRFSKIQMVYFPLFDGRKNKDDKINFILVDERMNGDLENQTIAELSASINEMSLLEMNMSFFVPRKDIKKIKLLMKVENEPTKSGSFASVMIAFFVHSSHCAGSYKHENSKIMYIDPSDQPKDVKLGSIFKQIGERLEALSLENDKKMKNKMNLERERLLSLQNNMFLEDKATSSAISISSEITEDRGEFEEYEHVKSVGSDDSSVIRWALSDHKSEKGFILDTVSSKHYIHLRGHKGKIIEDGKSYSEVKELTTIIGGKVVKLEDVFVGDNVDPNRISYSKLKKQGLITRMDDTGDFIYLVKENETVFRIDNTEEGRMWFMIQDSNGTWIKPHTNS</sequence>
<accession>A0A9N6YK47</accession>
<proteinExistence type="predicted"/>
<evidence type="ECO:0000256" key="1">
    <source>
        <dbReference type="SAM" id="MobiDB-lite"/>
    </source>
</evidence>
<dbReference type="Pfam" id="PF11330">
    <property type="entry name" value="30K_MP_C_Ter"/>
    <property type="match status" value="1"/>
</dbReference>
<protein>
    <submittedName>
        <fullName evidence="4">Movement protein</fullName>
    </submittedName>
</protein>
<feature type="compositionally biased region" description="Polar residues" evidence="1">
    <location>
        <begin position="1"/>
        <end position="33"/>
    </location>
</feature>
<dbReference type="Pfam" id="PF17644">
    <property type="entry name" value="30K_MP_core"/>
    <property type="match status" value="1"/>
</dbReference>
<feature type="domain" description="30K viral movement protein core" evidence="3">
    <location>
        <begin position="103"/>
        <end position="218"/>
    </location>
</feature>
<organism evidence="4">
    <name type="scientific">Viola ophiovirus</name>
    <dbReference type="NCBI Taxonomy" id="2983961"/>
    <lineage>
        <taxon>Viruses</taxon>
        <taxon>Riboviria</taxon>
        <taxon>Orthornavirae</taxon>
        <taxon>Negarnaviricota</taxon>
        <taxon>Haploviricotina</taxon>
        <taxon>Milneviricetes</taxon>
        <taxon>Naedrevirales</taxon>
        <taxon>Aspiviridae</taxon>
        <taxon>Ophiovirus</taxon>
    </lineage>
</organism>